<reference evidence="10" key="2">
    <citation type="journal article" date="2018" name="Nat. Microbiol.">
        <title>Leveraging single-cell genomics to expand the fungal tree of life.</title>
        <authorList>
            <person name="Ahrendt S.R."/>
            <person name="Quandt C.A."/>
            <person name="Ciobanu D."/>
            <person name="Clum A."/>
            <person name="Salamov A."/>
            <person name="Andreopoulos B."/>
            <person name="Cheng J.F."/>
            <person name="Woyke T."/>
            <person name="Pelin A."/>
            <person name="Henrissat B."/>
            <person name="Reynolds N.K."/>
            <person name="Benny G.L."/>
            <person name="Smith M.E."/>
            <person name="James T.Y."/>
            <person name="Grigoriev I.V."/>
        </authorList>
    </citation>
    <scope>NUCLEOTIDE SEQUENCE [LARGE SCALE GENOMIC DNA]</scope>
    <source>
        <strain evidence="10">CSF55</strain>
    </source>
</reference>
<sequence length="389" mass="44346">MTLLSPQSIKIYAETIGISNLSEEVTQLVAQDVEYRLREIIQEAAKFMNHAKRSLLTTADVNDSLANRNYTKIYGYSSVTTSSFRPVSVGNVFYVDDQEIDFEDLLKSQLPKLPQRKRIGSHWLAVEGVQPQLPQNPQQDISNNVELSVNTTQKDIETKDLTKHALPKEQQIFFETLTHGLLKANEIEASQMLGTLRNELGLQLLLPYFIQFASEMVARYLRDLGMLGKMMRMIDALLDNKNIFIEPYLHQLMPIILTCLVGKTLCKAPNENHWSLREFSAGLVAKICNQFKTTYSTIQPRLTKTLLKIFLDPSKPLTSHYGAILGLSKLGHEVVKIMIIPHLKMYGDLLDHHMKDQRSIQHFEAGKCYKALLVNKYDVLNPRYAPRSV</sequence>
<evidence type="ECO:0000313" key="10">
    <source>
        <dbReference type="Proteomes" id="UP000281549"/>
    </source>
</evidence>
<dbReference type="GO" id="GO:0045944">
    <property type="term" value="P:positive regulation of transcription by RNA polymerase II"/>
    <property type="evidence" value="ECO:0007669"/>
    <property type="project" value="EnsemblFungi"/>
</dbReference>
<dbReference type="OrthoDB" id="361039at2759"/>
<dbReference type="GO" id="GO:0005829">
    <property type="term" value="C:cytosol"/>
    <property type="evidence" value="ECO:0007669"/>
    <property type="project" value="EnsemblFungi"/>
</dbReference>
<evidence type="ECO:0000313" key="7">
    <source>
        <dbReference type="EMBL" id="EPZ33902.1"/>
    </source>
</evidence>
<dbReference type="SUPFAM" id="SSF48371">
    <property type="entry name" value="ARM repeat"/>
    <property type="match status" value="1"/>
</dbReference>
<keyword evidence="5" id="KW-0539">Nucleus</keyword>
<dbReference type="EMBL" id="ML005014">
    <property type="protein sequence ID" value="RKP20846.1"/>
    <property type="molecule type" value="Genomic_DNA"/>
</dbReference>
<dbReference type="GO" id="GO:0003682">
    <property type="term" value="F:chromatin binding"/>
    <property type="evidence" value="ECO:0007669"/>
    <property type="project" value="EnsemblFungi"/>
</dbReference>
<dbReference type="Gene3D" id="1.25.40.770">
    <property type="entry name" value="TAF6, C-terminal HEAT repeat domain"/>
    <property type="match status" value="1"/>
</dbReference>
<comment type="similarity">
    <text evidence="2">Belongs to the TAF6 family.</text>
</comment>
<comment type="subcellular location">
    <subcellularLocation>
        <location evidence="1">Nucleus</location>
    </subcellularLocation>
</comment>
<dbReference type="EMBL" id="KE561022">
    <property type="protein sequence ID" value="EPZ33902.1"/>
    <property type="molecule type" value="Genomic_DNA"/>
</dbReference>
<dbReference type="Gene3D" id="1.10.20.10">
    <property type="entry name" value="Histone, subunit A"/>
    <property type="match status" value="1"/>
</dbReference>
<evidence type="ECO:0000313" key="9">
    <source>
        <dbReference type="Proteomes" id="UP000030755"/>
    </source>
</evidence>
<dbReference type="GO" id="GO:0051123">
    <property type="term" value="P:RNA polymerase II preinitiation complex assembly"/>
    <property type="evidence" value="ECO:0007669"/>
    <property type="project" value="EnsemblFungi"/>
</dbReference>
<evidence type="ECO:0000256" key="5">
    <source>
        <dbReference type="ARBA" id="ARBA00023242"/>
    </source>
</evidence>
<dbReference type="Pfam" id="PF02969">
    <property type="entry name" value="TAF"/>
    <property type="match status" value="1"/>
</dbReference>
<dbReference type="InterPro" id="IPR046344">
    <property type="entry name" value="TAF6_C_sf"/>
</dbReference>
<reference evidence="8" key="3">
    <citation type="submission" date="2018-08" db="EMBL/GenBank/DDBJ databases">
        <title>Leveraging single-cell genomics to expand the Fungal Tree of Life.</title>
        <authorList>
            <consortium name="DOE Joint Genome Institute"/>
            <person name="Ahrendt S.R."/>
            <person name="Quandt C.A."/>
            <person name="Ciobanu D."/>
            <person name="Clum A."/>
            <person name="Salamov A."/>
            <person name="Andreopoulos B."/>
            <person name="Cheng J.-F."/>
            <person name="Woyke T."/>
            <person name="Pelin A."/>
            <person name="Henrissat B."/>
            <person name="Reynolds N."/>
            <person name="Benny G.L."/>
            <person name="Smith M.E."/>
            <person name="James T.Y."/>
            <person name="Grigoriev I.V."/>
        </authorList>
    </citation>
    <scope>NUCLEOTIDE SEQUENCE</scope>
    <source>
        <strain evidence="8">CSF55</strain>
    </source>
</reference>
<dbReference type="GO" id="GO:0046982">
    <property type="term" value="F:protein heterodimerization activity"/>
    <property type="evidence" value="ECO:0007669"/>
    <property type="project" value="InterPro"/>
</dbReference>
<dbReference type="InterPro" id="IPR009072">
    <property type="entry name" value="Histone-fold"/>
</dbReference>
<dbReference type="GO" id="GO:0046695">
    <property type="term" value="C:SLIK (SAGA-like) complex"/>
    <property type="evidence" value="ECO:0007669"/>
    <property type="project" value="EnsemblFungi"/>
</dbReference>
<keyword evidence="9" id="KW-1185">Reference proteome</keyword>
<keyword evidence="8" id="KW-0396">Initiation factor</keyword>
<dbReference type="GO" id="GO:0005669">
    <property type="term" value="C:transcription factor TFIID complex"/>
    <property type="evidence" value="ECO:0007669"/>
    <property type="project" value="EnsemblFungi"/>
</dbReference>
<gene>
    <name evidence="7" type="ORF">O9G_002465</name>
    <name evidence="8" type="ORF">ROZALSC1DRAFT_27694</name>
</gene>
<evidence type="ECO:0000256" key="4">
    <source>
        <dbReference type="ARBA" id="ARBA00023163"/>
    </source>
</evidence>
<keyword evidence="8" id="KW-0648">Protein biosynthesis</keyword>
<dbReference type="InterPro" id="IPR011442">
    <property type="entry name" value="TAF6_C"/>
</dbReference>
<dbReference type="GO" id="GO:2000144">
    <property type="term" value="P:positive regulation of DNA-templated transcription initiation"/>
    <property type="evidence" value="ECO:0007669"/>
    <property type="project" value="EnsemblFungi"/>
</dbReference>
<dbReference type="CDD" id="cd22931">
    <property type="entry name" value="HFD_TAF6"/>
    <property type="match status" value="1"/>
</dbReference>
<evidence type="ECO:0000256" key="1">
    <source>
        <dbReference type="ARBA" id="ARBA00004123"/>
    </source>
</evidence>
<dbReference type="GO" id="GO:0061629">
    <property type="term" value="F:RNA polymerase II-specific DNA-binding transcription factor binding"/>
    <property type="evidence" value="ECO:0007669"/>
    <property type="project" value="EnsemblFungi"/>
</dbReference>
<keyword evidence="4" id="KW-0804">Transcription</keyword>
<organism evidence="7 9">
    <name type="scientific">Rozella allomycis (strain CSF55)</name>
    <dbReference type="NCBI Taxonomy" id="988480"/>
    <lineage>
        <taxon>Eukaryota</taxon>
        <taxon>Fungi</taxon>
        <taxon>Fungi incertae sedis</taxon>
        <taxon>Cryptomycota</taxon>
        <taxon>Cryptomycota incertae sedis</taxon>
        <taxon>Rozella</taxon>
    </lineage>
</organism>
<dbReference type="GO" id="GO:0000124">
    <property type="term" value="C:SAGA complex"/>
    <property type="evidence" value="ECO:0007669"/>
    <property type="project" value="EnsemblFungi"/>
</dbReference>
<reference evidence="7 9" key="1">
    <citation type="journal article" date="2013" name="Curr. Biol.">
        <title>Shared signatures of parasitism and phylogenomics unite Cryptomycota and microsporidia.</title>
        <authorList>
            <person name="James T.Y."/>
            <person name="Pelin A."/>
            <person name="Bonen L."/>
            <person name="Ahrendt S."/>
            <person name="Sain D."/>
            <person name="Corradi N."/>
            <person name="Stajich J.E."/>
        </authorList>
    </citation>
    <scope>NUCLEOTIDE SEQUENCE [LARGE SCALE GENOMIC DNA]</scope>
    <source>
        <strain evidence="7 9">CSF55</strain>
        <strain evidence="7 9">CSF55</strain>
    </source>
</reference>
<dbReference type="GO" id="GO:0042802">
    <property type="term" value="F:identical protein binding"/>
    <property type="evidence" value="ECO:0007669"/>
    <property type="project" value="EnsemblFungi"/>
</dbReference>
<evidence type="ECO:0000256" key="3">
    <source>
        <dbReference type="ARBA" id="ARBA00023015"/>
    </source>
</evidence>
<dbReference type="InterPro" id="IPR004823">
    <property type="entry name" value="TAF_TATA-bd_Histone-like_dom"/>
</dbReference>
<dbReference type="SUPFAM" id="SSF47113">
    <property type="entry name" value="Histone-fold"/>
    <property type="match status" value="1"/>
</dbReference>
<dbReference type="GO" id="GO:0016251">
    <property type="term" value="F:RNA polymerase II general transcription initiation factor activity"/>
    <property type="evidence" value="ECO:0007669"/>
    <property type="project" value="InterPro"/>
</dbReference>
<dbReference type="Pfam" id="PF07571">
    <property type="entry name" value="TAF6_C"/>
    <property type="match status" value="1"/>
</dbReference>
<dbReference type="FunFam" id="1.25.40.770:FF:000001">
    <property type="entry name" value="Transcription initiation factor TFIID subunit 6"/>
    <property type="match status" value="1"/>
</dbReference>
<keyword evidence="3" id="KW-0805">Transcription regulation</keyword>
<dbReference type="SMART" id="SM00803">
    <property type="entry name" value="TAF"/>
    <property type="match status" value="1"/>
</dbReference>
<dbReference type="HOGENOM" id="CLU_021711_3_0_1"/>
<dbReference type="Proteomes" id="UP000030755">
    <property type="component" value="Unassembled WGS sequence"/>
</dbReference>
<dbReference type="STRING" id="988480.A0A075AYV9"/>
<dbReference type="GO" id="GO:0006325">
    <property type="term" value="P:chromatin organization"/>
    <property type="evidence" value="ECO:0007669"/>
    <property type="project" value="EnsemblFungi"/>
</dbReference>
<dbReference type="GO" id="GO:0003743">
    <property type="term" value="F:translation initiation factor activity"/>
    <property type="evidence" value="ECO:0007669"/>
    <property type="project" value="UniProtKB-KW"/>
</dbReference>
<feature type="domain" description="TATA box binding protein associated factor (TAF) histone-like fold" evidence="6">
    <location>
        <begin position="3"/>
        <end position="68"/>
    </location>
</feature>
<proteinExistence type="inferred from homology"/>
<dbReference type="OMA" id="YFVQFIA"/>
<dbReference type="CDD" id="cd08050">
    <property type="entry name" value="TAF6C"/>
    <property type="match status" value="1"/>
</dbReference>
<dbReference type="PANTHER" id="PTHR10221">
    <property type="entry name" value="TRANSCRIPTION INITIATION FACTOR TFIID SUBUNIT 6"/>
    <property type="match status" value="1"/>
</dbReference>
<dbReference type="AlphaFoldDB" id="A0A075AYV9"/>
<name>A0A075AYV9_ROZAC</name>
<dbReference type="PANTHER" id="PTHR10221:SF9">
    <property type="entry name" value="TRANSCRIPTION INITIATION FACTOR TFIID SUBUNIT 6"/>
    <property type="match status" value="1"/>
</dbReference>
<dbReference type="InterPro" id="IPR037796">
    <property type="entry name" value="TAF6"/>
</dbReference>
<dbReference type="GO" id="GO:0003713">
    <property type="term" value="F:transcription coactivator activity"/>
    <property type="evidence" value="ECO:0007669"/>
    <property type="project" value="TreeGrafter"/>
</dbReference>
<protein>
    <submittedName>
        <fullName evidence="7">DUF1546 domain-containing protein</fullName>
    </submittedName>
    <submittedName>
        <fullName evidence="8">Transcription initiation factor TFIID subunit 6</fullName>
    </submittedName>
</protein>
<dbReference type="InterPro" id="IPR016024">
    <property type="entry name" value="ARM-type_fold"/>
</dbReference>
<evidence type="ECO:0000259" key="6">
    <source>
        <dbReference type="SMART" id="SM00803"/>
    </source>
</evidence>
<evidence type="ECO:0000256" key="2">
    <source>
        <dbReference type="ARBA" id="ARBA00007688"/>
    </source>
</evidence>
<dbReference type="Proteomes" id="UP000281549">
    <property type="component" value="Unassembled WGS sequence"/>
</dbReference>
<evidence type="ECO:0000313" key="8">
    <source>
        <dbReference type="EMBL" id="RKP20846.1"/>
    </source>
</evidence>
<accession>A0A075AYV9</accession>